<dbReference type="PROSITE" id="PS00675">
    <property type="entry name" value="SIGMA54_INTERACT_1"/>
    <property type="match status" value="1"/>
</dbReference>
<feature type="domain" description="PAS" evidence="7">
    <location>
        <begin position="198"/>
        <end position="268"/>
    </location>
</feature>
<dbReference type="PANTHER" id="PTHR32071:SF57">
    <property type="entry name" value="C4-DICARBOXYLATE TRANSPORT TRANSCRIPTIONAL REGULATORY PROTEIN DCTD"/>
    <property type="match status" value="1"/>
</dbReference>
<dbReference type="InterPro" id="IPR035965">
    <property type="entry name" value="PAS-like_dom_sf"/>
</dbReference>
<dbReference type="Gene3D" id="3.30.450.40">
    <property type="match status" value="1"/>
</dbReference>
<name>A0A9Q1ZCR0_CLOBO</name>
<dbReference type="InterPro" id="IPR002078">
    <property type="entry name" value="Sigma_54_int"/>
</dbReference>
<dbReference type="InterPro" id="IPR025943">
    <property type="entry name" value="Sigma_54_int_dom_ATP-bd_2"/>
</dbReference>
<dbReference type="CDD" id="cd00009">
    <property type="entry name" value="AAA"/>
    <property type="match status" value="1"/>
</dbReference>
<dbReference type="InterPro" id="IPR003593">
    <property type="entry name" value="AAA+_ATPase"/>
</dbReference>
<dbReference type="SUPFAM" id="SSF55781">
    <property type="entry name" value="GAF domain-like"/>
    <property type="match status" value="1"/>
</dbReference>
<dbReference type="SMART" id="SM00091">
    <property type="entry name" value="PAS"/>
    <property type="match status" value="1"/>
</dbReference>
<dbReference type="Gene3D" id="1.10.10.60">
    <property type="entry name" value="Homeodomain-like"/>
    <property type="match status" value="1"/>
</dbReference>
<organism evidence="8 9">
    <name type="scientific">Clostridium botulinum</name>
    <dbReference type="NCBI Taxonomy" id="1491"/>
    <lineage>
        <taxon>Bacteria</taxon>
        <taxon>Bacillati</taxon>
        <taxon>Bacillota</taxon>
        <taxon>Clostridia</taxon>
        <taxon>Eubacteriales</taxon>
        <taxon>Clostridiaceae</taxon>
        <taxon>Clostridium</taxon>
    </lineage>
</organism>
<dbReference type="Proteomes" id="UP000037540">
    <property type="component" value="Unassembled WGS sequence"/>
</dbReference>
<dbReference type="PROSITE" id="PS50112">
    <property type="entry name" value="PAS"/>
    <property type="match status" value="1"/>
</dbReference>
<dbReference type="PROSITE" id="PS00688">
    <property type="entry name" value="SIGMA54_INTERACT_3"/>
    <property type="match status" value="1"/>
</dbReference>
<dbReference type="Pfam" id="PF13426">
    <property type="entry name" value="PAS_9"/>
    <property type="match status" value="1"/>
</dbReference>
<dbReference type="InterPro" id="IPR025944">
    <property type="entry name" value="Sigma_54_int_dom_CS"/>
</dbReference>
<dbReference type="InterPro" id="IPR058031">
    <property type="entry name" value="AAA_lid_NorR"/>
</dbReference>
<evidence type="ECO:0000313" key="8">
    <source>
        <dbReference type="EMBL" id="KOA86021.1"/>
    </source>
</evidence>
<feature type="domain" description="Sigma-54 factor interaction" evidence="6">
    <location>
        <begin position="325"/>
        <end position="555"/>
    </location>
</feature>
<evidence type="ECO:0000313" key="9">
    <source>
        <dbReference type="Proteomes" id="UP000037540"/>
    </source>
</evidence>
<dbReference type="InterPro" id="IPR002197">
    <property type="entry name" value="HTH_Fis"/>
</dbReference>
<reference evidence="8 9" key="1">
    <citation type="submission" date="2015-07" db="EMBL/GenBank/DDBJ databases">
        <title>Draft genome sequences of 17 French Clostridium botulinum group III.</title>
        <authorList>
            <person name="Woudstra C."/>
            <person name="Le Marechal C."/>
            <person name="Souillard R."/>
            <person name="Bayon-Auboyer M.-H."/>
            <person name="Dessouter D."/>
            <person name="Fach P."/>
        </authorList>
    </citation>
    <scope>NUCLEOTIDE SEQUENCE [LARGE SCALE GENOMIC DNA]</scope>
    <source>
        <strain evidence="8 9">12LNRI-CD</strain>
    </source>
</reference>
<comment type="caution">
    <text evidence="8">The sequence shown here is derived from an EMBL/GenBank/DDBJ whole genome shotgun (WGS) entry which is preliminary data.</text>
</comment>
<dbReference type="InterPro" id="IPR025662">
    <property type="entry name" value="Sigma_54_int_dom_ATP-bd_1"/>
</dbReference>
<dbReference type="FunFam" id="3.40.50.300:FF:000006">
    <property type="entry name" value="DNA-binding transcriptional regulator NtrC"/>
    <property type="match status" value="1"/>
</dbReference>
<dbReference type="SUPFAM" id="SSF52540">
    <property type="entry name" value="P-loop containing nucleoside triphosphate hydrolases"/>
    <property type="match status" value="1"/>
</dbReference>
<dbReference type="GO" id="GO:0043565">
    <property type="term" value="F:sequence-specific DNA binding"/>
    <property type="evidence" value="ECO:0007669"/>
    <property type="project" value="InterPro"/>
</dbReference>
<dbReference type="PANTHER" id="PTHR32071">
    <property type="entry name" value="TRANSCRIPTIONAL REGULATORY PROTEIN"/>
    <property type="match status" value="1"/>
</dbReference>
<dbReference type="Gene3D" id="1.10.8.60">
    <property type="match status" value="1"/>
</dbReference>
<dbReference type="GO" id="GO:0006355">
    <property type="term" value="P:regulation of DNA-templated transcription"/>
    <property type="evidence" value="ECO:0007669"/>
    <property type="project" value="InterPro"/>
</dbReference>
<proteinExistence type="predicted"/>
<keyword evidence="4" id="KW-0238">DNA-binding</keyword>
<evidence type="ECO:0000256" key="4">
    <source>
        <dbReference type="ARBA" id="ARBA00023125"/>
    </source>
</evidence>
<dbReference type="Pfam" id="PF00158">
    <property type="entry name" value="Sigma54_activat"/>
    <property type="match status" value="1"/>
</dbReference>
<dbReference type="EMBL" id="LGVR01000049">
    <property type="protein sequence ID" value="KOA86021.1"/>
    <property type="molecule type" value="Genomic_DNA"/>
</dbReference>
<dbReference type="SMART" id="SM00382">
    <property type="entry name" value="AAA"/>
    <property type="match status" value="1"/>
</dbReference>
<keyword evidence="5" id="KW-0804">Transcription</keyword>
<dbReference type="NCBIfam" id="TIGR00229">
    <property type="entry name" value="sensory_box"/>
    <property type="match status" value="1"/>
</dbReference>
<dbReference type="InterPro" id="IPR000014">
    <property type="entry name" value="PAS"/>
</dbReference>
<dbReference type="PROSITE" id="PS50045">
    <property type="entry name" value="SIGMA54_INTERACT_4"/>
    <property type="match status" value="1"/>
</dbReference>
<dbReference type="PROSITE" id="PS00676">
    <property type="entry name" value="SIGMA54_INTERACT_2"/>
    <property type="match status" value="1"/>
</dbReference>
<gene>
    <name evidence="8" type="ORF">ADU74_09095</name>
</gene>
<dbReference type="AlphaFoldDB" id="A0A9Q1ZCR0"/>
<dbReference type="Pfam" id="PF25601">
    <property type="entry name" value="AAA_lid_14"/>
    <property type="match status" value="1"/>
</dbReference>
<evidence type="ECO:0000259" key="7">
    <source>
        <dbReference type="PROSITE" id="PS50112"/>
    </source>
</evidence>
<evidence type="ECO:0000256" key="3">
    <source>
        <dbReference type="ARBA" id="ARBA00023015"/>
    </source>
</evidence>
<dbReference type="GO" id="GO:0005524">
    <property type="term" value="F:ATP binding"/>
    <property type="evidence" value="ECO:0007669"/>
    <property type="project" value="UniProtKB-KW"/>
</dbReference>
<keyword evidence="1" id="KW-0547">Nucleotide-binding</keyword>
<dbReference type="PRINTS" id="PR01590">
    <property type="entry name" value="HTHFIS"/>
</dbReference>
<evidence type="ECO:0000256" key="2">
    <source>
        <dbReference type="ARBA" id="ARBA00022840"/>
    </source>
</evidence>
<dbReference type="Pfam" id="PF01590">
    <property type="entry name" value="GAF"/>
    <property type="match status" value="1"/>
</dbReference>
<dbReference type="OrthoDB" id="9803970at2"/>
<dbReference type="Pfam" id="PF02954">
    <property type="entry name" value="HTH_8"/>
    <property type="match status" value="1"/>
</dbReference>
<dbReference type="Gene3D" id="3.40.50.300">
    <property type="entry name" value="P-loop containing nucleotide triphosphate hydrolases"/>
    <property type="match status" value="1"/>
</dbReference>
<accession>A0A9Q1ZCR0</accession>
<evidence type="ECO:0000259" key="6">
    <source>
        <dbReference type="PROSITE" id="PS50045"/>
    </source>
</evidence>
<keyword evidence="2" id="KW-0067">ATP-binding</keyword>
<dbReference type="SUPFAM" id="SSF46689">
    <property type="entry name" value="Homeodomain-like"/>
    <property type="match status" value="1"/>
</dbReference>
<keyword evidence="3" id="KW-0805">Transcription regulation</keyword>
<evidence type="ECO:0000256" key="5">
    <source>
        <dbReference type="ARBA" id="ARBA00023163"/>
    </source>
</evidence>
<dbReference type="SUPFAM" id="SSF55785">
    <property type="entry name" value="PYP-like sensor domain (PAS domain)"/>
    <property type="match status" value="1"/>
</dbReference>
<dbReference type="InterPro" id="IPR027417">
    <property type="entry name" value="P-loop_NTPase"/>
</dbReference>
<dbReference type="InterPro" id="IPR009057">
    <property type="entry name" value="Homeodomain-like_sf"/>
</dbReference>
<dbReference type="InterPro" id="IPR003018">
    <property type="entry name" value="GAF"/>
</dbReference>
<dbReference type="Gene3D" id="3.30.450.20">
    <property type="entry name" value="PAS domain"/>
    <property type="match status" value="1"/>
</dbReference>
<dbReference type="InterPro" id="IPR029016">
    <property type="entry name" value="GAF-like_dom_sf"/>
</dbReference>
<evidence type="ECO:0000256" key="1">
    <source>
        <dbReference type="ARBA" id="ARBA00022741"/>
    </source>
</evidence>
<sequence length="631" mass="71063">MEYNKKLHEEIIKKSHIRSMKYGVERERVISKKILSGKDCVVNIRKNQSLIKAAVPMMNTLQEILQGSGFIIVLTDENGCILNTIGDEDIMIVARSMNMITGAYMDEKSIGTNAMGVTIKEDIPIQISAKEHFVNAYHKWTCSAAPIHDIRGNIIGSINLTGAENKVHPHTLGLAVAAVRSIENQLKADEINKKLEEAYQYMNTIIDSIPSGIYTINSEGVVKSINKYACKVLGIKEENIINNSVENILPKWESILNKLKIGKTIRDKETIVNGCVNGRYNISAIPIRMIDEVVGMVVVFKEIQNVYKLINKYGGMSAKYTFDDIIGKSDEIKRVLEFSKDIASSPSTILIQGESGTGKELLAQSIHNYSNRSKQSFIAINCGAIPKSLIESELFGYEEGAFTGSKNGGHSGKFELANGGTLFLDEIGEMPLDMQVKLLRVLQEGYVTRVGGNKIIPVDVRIIAATNKNLEDEVKKGTFREDLYYRLKVIPIKLPSLRERNGDLKILIEHYLKLKAAKLKKDIPNIDEKILREMMLYHWPGNIRELENYIENLVNLNGRTTFKLNVHKENEKIMLNNEEKNDEVCSIEKMEIKLIKKCLKKHSGNISKTAKILGVSRNTLYLKMKKYEILI</sequence>
<dbReference type="RefSeq" id="WP_013726391.1">
    <property type="nucleotide sequence ID" value="NZ_LGVO01000019.1"/>
</dbReference>
<protein>
    <submittedName>
        <fullName evidence="8">ATPase AAA</fullName>
    </submittedName>
</protein>